<accession>A0A4C1U251</accession>
<feature type="transmembrane region" description="Helical" evidence="2">
    <location>
        <begin position="179"/>
        <end position="202"/>
    </location>
</feature>
<feature type="transmembrane region" description="Helical" evidence="2">
    <location>
        <begin position="253"/>
        <end position="274"/>
    </location>
</feature>
<dbReference type="GO" id="GO:0016747">
    <property type="term" value="F:acyltransferase activity, transferring groups other than amino-acyl groups"/>
    <property type="evidence" value="ECO:0007669"/>
    <property type="project" value="InterPro"/>
</dbReference>
<dbReference type="EMBL" id="BGZK01000118">
    <property type="protein sequence ID" value="GBP20435.1"/>
    <property type="molecule type" value="Genomic_DNA"/>
</dbReference>
<sequence length="393" mass="45570">MKHCAAAASSPTRRDQAWYFEDPDRSRNMGSFLKNIPLFYLHRYLRIFPLLAAAILLQASLPHRIADGPEWDSVAWDTQNCRDNWWLTLLHVQNYFAEGRTCIGQTWYLAVDMQLYWISPLILVWLCAPREGNGHRTGWCAVTLGLLTSLLATSIYCFLNNFPVNSMVRPEDGDWYMDYYYINTLTRAPPFFVGMLYGYALHLRRGKTIVLPKVFVTLMWTATTILMGFSVYIHYPTLTVNYDNQLLDNFINSYMRATWAIALGWMIFACVHGYGGPINWFLSLQMWKLPARLSYAMYLLHFAPMLTMNSMRVSPIYFTEWDTIFRCFGDLVLSFLLAFALTLAVDSPFSTLQKLFFERGGNKQQHESASNKNNVNNVHDTPKREEMEAKTIF</sequence>
<keyword evidence="2" id="KW-1133">Transmembrane helix</keyword>
<feature type="compositionally biased region" description="Basic and acidic residues" evidence="1">
    <location>
        <begin position="380"/>
        <end position="393"/>
    </location>
</feature>
<dbReference type="Proteomes" id="UP000299102">
    <property type="component" value="Unassembled WGS sequence"/>
</dbReference>
<keyword evidence="2" id="KW-0812">Transmembrane</keyword>
<dbReference type="PANTHER" id="PTHR11161:SF0">
    <property type="entry name" value="O-ACYLTRANSFERASE LIKE PROTEIN"/>
    <property type="match status" value="1"/>
</dbReference>
<keyword evidence="5" id="KW-1185">Reference proteome</keyword>
<dbReference type="InterPro" id="IPR052728">
    <property type="entry name" value="O2_lipid_transport_reg"/>
</dbReference>
<feature type="compositionally biased region" description="Polar residues" evidence="1">
    <location>
        <begin position="367"/>
        <end position="379"/>
    </location>
</feature>
<evidence type="ECO:0000313" key="5">
    <source>
        <dbReference type="Proteomes" id="UP000299102"/>
    </source>
</evidence>
<proteinExistence type="predicted"/>
<dbReference type="STRING" id="151549.A0A4C1U251"/>
<evidence type="ECO:0000259" key="3">
    <source>
        <dbReference type="Pfam" id="PF01757"/>
    </source>
</evidence>
<keyword evidence="4" id="KW-0808">Transferase</keyword>
<dbReference type="PANTHER" id="PTHR11161">
    <property type="entry name" value="O-ACYLTRANSFERASE"/>
    <property type="match status" value="1"/>
</dbReference>
<feature type="transmembrane region" description="Helical" evidence="2">
    <location>
        <begin position="323"/>
        <end position="345"/>
    </location>
</feature>
<keyword evidence="2" id="KW-0472">Membrane</keyword>
<dbReference type="AlphaFoldDB" id="A0A4C1U251"/>
<evidence type="ECO:0000256" key="1">
    <source>
        <dbReference type="SAM" id="MobiDB-lite"/>
    </source>
</evidence>
<feature type="transmembrane region" description="Helical" evidence="2">
    <location>
        <begin position="107"/>
        <end position="127"/>
    </location>
</feature>
<evidence type="ECO:0000313" key="4">
    <source>
        <dbReference type="EMBL" id="GBP20435.1"/>
    </source>
</evidence>
<reference evidence="4 5" key="1">
    <citation type="journal article" date="2019" name="Commun. Biol.">
        <title>The bagworm genome reveals a unique fibroin gene that provides high tensile strength.</title>
        <authorList>
            <person name="Kono N."/>
            <person name="Nakamura H."/>
            <person name="Ohtoshi R."/>
            <person name="Tomita M."/>
            <person name="Numata K."/>
            <person name="Arakawa K."/>
        </authorList>
    </citation>
    <scope>NUCLEOTIDE SEQUENCE [LARGE SCALE GENOMIC DNA]</scope>
</reference>
<protein>
    <submittedName>
        <fullName evidence="4">O-acyltransferase like protein</fullName>
    </submittedName>
</protein>
<feature type="transmembrane region" description="Helical" evidence="2">
    <location>
        <begin position="214"/>
        <end position="233"/>
    </location>
</feature>
<dbReference type="Pfam" id="PF01757">
    <property type="entry name" value="Acyl_transf_3"/>
    <property type="match status" value="1"/>
</dbReference>
<dbReference type="OrthoDB" id="118951at2759"/>
<feature type="transmembrane region" description="Helical" evidence="2">
    <location>
        <begin position="295"/>
        <end position="317"/>
    </location>
</feature>
<keyword evidence="4" id="KW-0012">Acyltransferase</keyword>
<feature type="transmembrane region" description="Helical" evidence="2">
    <location>
        <begin position="44"/>
        <end position="61"/>
    </location>
</feature>
<gene>
    <name evidence="4" type="primary">Oacyl</name>
    <name evidence="4" type="ORF">EVAR_14684_1</name>
</gene>
<organism evidence="4 5">
    <name type="scientific">Eumeta variegata</name>
    <name type="common">Bagworm moth</name>
    <name type="synonym">Eumeta japonica</name>
    <dbReference type="NCBI Taxonomy" id="151549"/>
    <lineage>
        <taxon>Eukaryota</taxon>
        <taxon>Metazoa</taxon>
        <taxon>Ecdysozoa</taxon>
        <taxon>Arthropoda</taxon>
        <taxon>Hexapoda</taxon>
        <taxon>Insecta</taxon>
        <taxon>Pterygota</taxon>
        <taxon>Neoptera</taxon>
        <taxon>Endopterygota</taxon>
        <taxon>Lepidoptera</taxon>
        <taxon>Glossata</taxon>
        <taxon>Ditrysia</taxon>
        <taxon>Tineoidea</taxon>
        <taxon>Psychidae</taxon>
        <taxon>Oiketicinae</taxon>
        <taxon>Eumeta</taxon>
    </lineage>
</organism>
<evidence type="ECO:0000256" key="2">
    <source>
        <dbReference type="SAM" id="Phobius"/>
    </source>
</evidence>
<feature type="transmembrane region" description="Helical" evidence="2">
    <location>
        <begin position="139"/>
        <end position="159"/>
    </location>
</feature>
<comment type="caution">
    <text evidence="4">The sequence shown here is derived from an EMBL/GenBank/DDBJ whole genome shotgun (WGS) entry which is preliminary data.</text>
</comment>
<feature type="region of interest" description="Disordered" evidence="1">
    <location>
        <begin position="363"/>
        <end position="393"/>
    </location>
</feature>
<feature type="domain" description="Acyltransferase 3" evidence="3">
    <location>
        <begin position="34"/>
        <end position="342"/>
    </location>
</feature>
<name>A0A4C1U251_EUMVA</name>
<dbReference type="InterPro" id="IPR002656">
    <property type="entry name" value="Acyl_transf_3_dom"/>
</dbReference>